<reference evidence="6 7" key="1">
    <citation type="submission" date="2019-09" db="EMBL/GenBank/DDBJ databases">
        <title>Bird 10,000 Genomes (B10K) Project - Family phase.</title>
        <authorList>
            <person name="Zhang G."/>
        </authorList>
    </citation>
    <scope>NUCLEOTIDE SEQUENCE [LARGE SCALE GENOMIC DNA]</scope>
    <source>
        <strain evidence="6">OUT-0004</strain>
    </source>
</reference>
<feature type="region of interest" description="Disordered" evidence="3">
    <location>
        <begin position="207"/>
        <end position="272"/>
    </location>
</feature>
<feature type="non-terminal residue" evidence="6">
    <location>
        <position position="1"/>
    </location>
</feature>
<gene>
    <name evidence="6" type="primary">Lmf2_0</name>
    <name evidence="6" type="ORF">STECAR_R15766</name>
</gene>
<feature type="compositionally biased region" description="Basic and acidic residues" evidence="3">
    <location>
        <begin position="239"/>
        <end position="266"/>
    </location>
</feature>
<feature type="region of interest" description="Disordered" evidence="3">
    <location>
        <begin position="140"/>
        <end position="159"/>
    </location>
</feature>
<name>A0A7K6VYW8_STECA</name>
<evidence type="ECO:0000256" key="4">
    <source>
        <dbReference type="SAM" id="Phobius"/>
    </source>
</evidence>
<keyword evidence="4" id="KW-1133">Transmembrane helix</keyword>
<sequence>EIEFMYKPGNVSAAPTVVAPHQPRLDWQMWFAALAHHSSSPWFTSFVYRLLQGKEDVIRLVQVDESQYPFSTQPPVYIRAQLYKYWFTSSAEGSAGPAPWWRRQHVQEFFPTVSLGDPALESLLNQHGLKVGPCAALPDAGRAGGSRDTPPCLAPQDKTPLKRSADAFLPRLLRSLRQLSRPFSGPAVLWSLYLVAATVCLLRALGRRPRGGAPPARHKGPRRGEPADRGGGERNGQVRRKEAKDTEEKGEGRARGVADGHSDGLRGTKKKK</sequence>
<keyword evidence="4" id="KW-0472">Membrane</keyword>
<dbReference type="GO" id="GO:0051604">
    <property type="term" value="P:protein maturation"/>
    <property type="evidence" value="ECO:0007669"/>
    <property type="project" value="InterPro"/>
</dbReference>
<protein>
    <recommendedName>
        <fullName evidence="2">Lipase maturation factor 2</fullName>
    </recommendedName>
</protein>
<evidence type="ECO:0000256" key="2">
    <source>
        <dbReference type="ARBA" id="ARBA00040643"/>
    </source>
</evidence>
<dbReference type="InterPro" id="IPR009613">
    <property type="entry name" value="LMF"/>
</dbReference>
<feature type="compositionally biased region" description="Basic and acidic residues" evidence="3">
    <location>
        <begin position="222"/>
        <end position="232"/>
    </location>
</feature>
<feature type="domain" description="Lipase maturation factor 1/2 C-terminal" evidence="5">
    <location>
        <begin position="1"/>
        <end position="111"/>
    </location>
</feature>
<dbReference type="PANTHER" id="PTHR14463:SF5">
    <property type="entry name" value="LIPASE MATURATION FACTOR 2"/>
    <property type="match status" value="1"/>
</dbReference>
<evidence type="ECO:0000313" key="7">
    <source>
        <dbReference type="Proteomes" id="UP000516988"/>
    </source>
</evidence>
<feature type="non-terminal residue" evidence="6">
    <location>
        <position position="272"/>
    </location>
</feature>
<dbReference type="Proteomes" id="UP000516988">
    <property type="component" value="Unassembled WGS sequence"/>
</dbReference>
<evidence type="ECO:0000259" key="5">
    <source>
        <dbReference type="Pfam" id="PF25179"/>
    </source>
</evidence>
<evidence type="ECO:0000256" key="1">
    <source>
        <dbReference type="ARBA" id="ARBA00023180"/>
    </source>
</evidence>
<dbReference type="Pfam" id="PF25179">
    <property type="entry name" value="LMF1_C"/>
    <property type="match status" value="1"/>
</dbReference>
<evidence type="ECO:0000313" key="6">
    <source>
        <dbReference type="EMBL" id="NWX39768.1"/>
    </source>
</evidence>
<dbReference type="PANTHER" id="PTHR14463">
    <property type="entry name" value="LIPASE MATURATION FACTOR"/>
    <property type="match status" value="1"/>
</dbReference>
<dbReference type="EMBL" id="VZSC01001254">
    <property type="protein sequence ID" value="NWX39768.1"/>
    <property type="molecule type" value="Genomic_DNA"/>
</dbReference>
<keyword evidence="1" id="KW-0325">Glycoprotein</keyword>
<keyword evidence="4" id="KW-0812">Transmembrane</keyword>
<comment type="caution">
    <text evidence="6">The sequence shown here is derived from an EMBL/GenBank/DDBJ whole genome shotgun (WGS) entry which is preliminary data.</text>
</comment>
<proteinExistence type="predicted"/>
<accession>A0A7K6VYW8</accession>
<evidence type="ECO:0000256" key="3">
    <source>
        <dbReference type="SAM" id="MobiDB-lite"/>
    </source>
</evidence>
<dbReference type="AlphaFoldDB" id="A0A7K6VYW8"/>
<keyword evidence="7" id="KW-1185">Reference proteome</keyword>
<dbReference type="InterPro" id="IPR057433">
    <property type="entry name" value="LMF1/2_C"/>
</dbReference>
<dbReference type="GO" id="GO:0005789">
    <property type="term" value="C:endoplasmic reticulum membrane"/>
    <property type="evidence" value="ECO:0007669"/>
    <property type="project" value="TreeGrafter"/>
</dbReference>
<feature type="compositionally biased region" description="Basic residues" evidence="3">
    <location>
        <begin position="207"/>
        <end position="221"/>
    </location>
</feature>
<dbReference type="OrthoDB" id="5988002at2759"/>
<feature type="transmembrane region" description="Helical" evidence="4">
    <location>
        <begin position="187"/>
        <end position="205"/>
    </location>
</feature>
<organism evidence="6 7">
    <name type="scientific">Steatornis caripensis</name>
    <name type="common">Oilbird</name>
    <dbReference type="NCBI Taxonomy" id="48435"/>
    <lineage>
        <taxon>Eukaryota</taxon>
        <taxon>Metazoa</taxon>
        <taxon>Chordata</taxon>
        <taxon>Craniata</taxon>
        <taxon>Vertebrata</taxon>
        <taxon>Euteleostomi</taxon>
        <taxon>Archelosauria</taxon>
        <taxon>Archosauria</taxon>
        <taxon>Dinosauria</taxon>
        <taxon>Saurischia</taxon>
        <taxon>Theropoda</taxon>
        <taxon>Coelurosauria</taxon>
        <taxon>Aves</taxon>
        <taxon>Neognathae</taxon>
        <taxon>Neoaves</taxon>
        <taxon>Strisores</taxon>
        <taxon>Caprimulgiformes</taxon>
        <taxon>Steatornithidae</taxon>
        <taxon>Steatornis</taxon>
    </lineage>
</organism>